<comment type="function">
    <text evidence="1 7">This enzyme is an effector of chloramphenicol resistance in bacteria.</text>
</comment>
<accession>A0A212KKT9</accession>
<dbReference type="EC" id="2.3.1.28" evidence="7"/>
<reference evidence="9" key="1">
    <citation type="submission" date="2016-04" db="EMBL/GenBank/DDBJ databases">
        <authorList>
            <person name="Evans L.H."/>
            <person name="Alamgir A."/>
            <person name="Owens N."/>
            <person name="Weber N.D."/>
            <person name="Virtaneva K."/>
            <person name="Barbian K."/>
            <person name="Babar A."/>
            <person name="Rosenke K."/>
        </authorList>
    </citation>
    <scope>NUCLEOTIDE SEQUENCE</scope>
    <source>
        <strain evidence="9">92-2</strain>
    </source>
</reference>
<sequence length="255" mass="29272">MAARAADLAGVEAADCELQNDSGITYFRDEQAIAKGLFFMLFNVIDLNIWKRKSYYQHYVHTVRCTYSITVNIEIDSLVKELNLRGIKAYPAQIYILSRAVNKFQEFRMAINTHGELGYWESTSPSYTILNKKTETFSSIFTLFDSNFSKFYDNCIHDMEKYGNSDTLFPQNNMPENLFTVSSFPWQSFTGFNLNVYGEGTYLPPIFTIGRYLEQNGKTHMPLSIQVHHAVCDGYHVGKFIDAVQGLAQNFSNWL</sequence>
<dbReference type="GO" id="GO:0008811">
    <property type="term" value="F:chloramphenicol O-acetyltransferase activity"/>
    <property type="evidence" value="ECO:0007669"/>
    <property type="project" value="UniProtKB-EC"/>
</dbReference>
<dbReference type="GO" id="GO:0046677">
    <property type="term" value="P:response to antibiotic"/>
    <property type="evidence" value="ECO:0007669"/>
    <property type="project" value="UniProtKB-KW"/>
</dbReference>
<evidence type="ECO:0000256" key="6">
    <source>
        <dbReference type="PIRSR" id="PIRSR000440-1"/>
    </source>
</evidence>
<proteinExistence type="inferred from homology"/>
<comment type="catalytic activity">
    <reaction evidence="7">
        <text>chloramphenicol + acetyl-CoA = chloramphenicol 3-acetate + CoA</text>
        <dbReference type="Rhea" id="RHEA:18421"/>
        <dbReference type="ChEBI" id="CHEBI:16730"/>
        <dbReference type="ChEBI" id="CHEBI:17698"/>
        <dbReference type="ChEBI" id="CHEBI:57287"/>
        <dbReference type="ChEBI" id="CHEBI:57288"/>
        <dbReference type="EC" id="2.3.1.28"/>
    </reaction>
</comment>
<dbReference type="RefSeq" id="WP_296966958.1">
    <property type="nucleotide sequence ID" value="NZ_UPYQ01000031.1"/>
</dbReference>
<dbReference type="InterPro" id="IPR001707">
    <property type="entry name" value="Cmp_AcTrfase"/>
</dbReference>
<organism evidence="9">
    <name type="scientific">uncultured Desulfovibrio sp</name>
    <dbReference type="NCBI Taxonomy" id="167968"/>
    <lineage>
        <taxon>Bacteria</taxon>
        <taxon>Pseudomonadati</taxon>
        <taxon>Thermodesulfobacteriota</taxon>
        <taxon>Desulfovibrionia</taxon>
        <taxon>Desulfovibrionales</taxon>
        <taxon>Desulfovibrionaceae</taxon>
        <taxon>Desulfovibrio</taxon>
        <taxon>environmental samples</taxon>
    </lineage>
</organism>
<gene>
    <name evidence="9" type="primary">catB</name>
    <name evidence="9" type="ORF">KM92DES2_20438</name>
</gene>
<dbReference type="PANTHER" id="PTHR38474:SF2">
    <property type="entry name" value="CHLORAMPHENICOL ACETYLTRANSFERASE"/>
    <property type="match status" value="1"/>
</dbReference>
<dbReference type="SMART" id="SM01059">
    <property type="entry name" value="CAT"/>
    <property type="match status" value="1"/>
</dbReference>
<keyword evidence="5 7" id="KW-0012">Acyltransferase</keyword>
<dbReference type="InterPro" id="IPR018372">
    <property type="entry name" value="Chloramphenicol_AcTrfase_AS"/>
</dbReference>
<evidence type="ECO:0000256" key="7">
    <source>
        <dbReference type="RuleBase" id="RU000503"/>
    </source>
</evidence>
<evidence type="ECO:0000313" key="9">
    <source>
        <dbReference type="EMBL" id="SBW12323.1"/>
    </source>
</evidence>
<dbReference type="Pfam" id="PF00302">
    <property type="entry name" value="CAT"/>
    <property type="match status" value="1"/>
</dbReference>
<dbReference type="PROSITE" id="PS00100">
    <property type="entry name" value="CAT"/>
    <property type="match status" value="1"/>
</dbReference>
<evidence type="ECO:0000256" key="5">
    <source>
        <dbReference type="ARBA" id="ARBA00023315"/>
    </source>
</evidence>
<keyword evidence="4 7" id="KW-0046">Antibiotic resistance</keyword>
<dbReference type="PANTHER" id="PTHR38474">
    <property type="entry name" value="SLR0299 PROTEIN"/>
    <property type="match status" value="1"/>
</dbReference>
<evidence type="ECO:0000256" key="4">
    <source>
        <dbReference type="ARBA" id="ARBA00023251"/>
    </source>
</evidence>
<feature type="active site" description="Proton acceptor" evidence="6">
    <location>
        <position position="229"/>
    </location>
</feature>
<keyword evidence="3 7" id="KW-0808">Transferase</keyword>
<dbReference type="EMBL" id="FLUP01000002">
    <property type="protein sequence ID" value="SBW12323.1"/>
    <property type="molecule type" value="Genomic_DNA"/>
</dbReference>
<dbReference type="NCBIfam" id="NF000491">
    <property type="entry name" value="chloram_CatA"/>
    <property type="match status" value="1"/>
</dbReference>
<comment type="similarity">
    <text evidence="2 8">Belongs to the chloramphenicol acetyltransferase family.</text>
</comment>
<dbReference type="InterPro" id="IPR023213">
    <property type="entry name" value="CAT-like_dom_sf"/>
</dbReference>
<protein>
    <recommendedName>
        <fullName evidence="7">Chloramphenicol acetyltransferase</fullName>
        <ecNumber evidence="7">2.3.1.28</ecNumber>
    </recommendedName>
</protein>
<dbReference type="Gene3D" id="3.30.559.10">
    <property type="entry name" value="Chloramphenicol acetyltransferase-like domain"/>
    <property type="match status" value="1"/>
</dbReference>
<evidence type="ECO:0000256" key="1">
    <source>
        <dbReference type="ARBA" id="ARBA00002150"/>
    </source>
</evidence>
<dbReference type="AlphaFoldDB" id="A0A212KKT9"/>
<name>A0A212KKT9_9BACT</name>
<evidence type="ECO:0000256" key="2">
    <source>
        <dbReference type="ARBA" id="ARBA00010571"/>
    </source>
</evidence>
<dbReference type="SUPFAM" id="SSF52777">
    <property type="entry name" value="CoA-dependent acyltransferases"/>
    <property type="match status" value="1"/>
</dbReference>
<evidence type="ECO:0000256" key="3">
    <source>
        <dbReference type="ARBA" id="ARBA00022679"/>
    </source>
</evidence>
<dbReference type="PIRSF" id="PIRSF000440">
    <property type="entry name" value="CAT"/>
    <property type="match status" value="1"/>
</dbReference>
<evidence type="ECO:0000256" key="8">
    <source>
        <dbReference type="RuleBase" id="RU004156"/>
    </source>
</evidence>